<evidence type="ECO:0000313" key="3">
    <source>
        <dbReference type="EMBL" id="ROP40105.1"/>
    </source>
</evidence>
<dbReference type="Proteomes" id="UP000268727">
    <property type="component" value="Unassembled WGS sequence"/>
</dbReference>
<dbReference type="AlphaFoldDB" id="A0A3N1HC73"/>
<gene>
    <name evidence="3" type="ORF">EDD40_5510</name>
</gene>
<sequence>MGSTHSPLSYRVARVTLRENAMRDGNEEGGRLPMPSEDRGHGADTGSPPPLSHTLNVEPSAIPGLRSAFAGALSKLDEQIEQAITEVRVRPWAGDPVSQDAAERFNERSLESGDSALIALENYQRQLKSAMDALTLVEQQYQSIEEDNTGLMGQQGSR</sequence>
<dbReference type="EMBL" id="RJKM01000001">
    <property type="protein sequence ID" value="ROP40105.1"/>
    <property type="molecule type" value="Genomic_DNA"/>
</dbReference>
<proteinExistence type="predicted"/>
<feature type="compositionally biased region" description="Basic and acidic residues" evidence="2">
    <location>
        <begin position="16"/>
        <end position="42"/>
    </location>
</feature>
<comment type="caution">
    <text evidence="3">The sequence shown here is derived from an EMBL/GenBank/DDBJ whole genome shotgun (WGS) entry which is preliminary data.</text>
</comment>
<evidence type="ECO:0000256" key="2">
    <source>
        <dbReference type="SAM" id="MobiDB-lite"/>
    </source>
</evidence>
<feature type="coiled-coil region" evidence="1">
    <location>
        <begin position="120"/>
        <end position="147"/>
    </location>
</feature>
<organism evidence="3 4">
    <name type="scientific">Saccharothrix texasensis</name>
    <dbReference type="NCBI Taxonomy" id="103734"/>
    <lineage>
        <taxon>Bacteria</taxon>
        <taxon>Bacillati</taxon>
        <taxon>Actinomycetota</taxon>
        <taxon>Actinomycetes</taxon>
        <taxon>Pseudonocardiales</taxon>
        <taxon>Pseudonocardiaceae</taxon>
        <taxon>Saccharothrix</taxon>
    </lineage>
</organism>
<name>A0A3N1HC73_9PSEU</name>
<evidence type="ECO:0008006" key="5">
    <source>
        <dbReference type="Google" id="ProtNLM"/>
    </source>
</evidence>
<accession>A0A3N1HC73</accession>
<feature type="region of interest" description="Disordered" evidence="2">
    <location>
        <begin position="16"/>
        <end position="55"/>
    </location>
</feature>
<keyword evidence="4" id="KW-1185">Reference proteome</keyword>
<reference evidence="3 4" key="1">
    <citation type="submission" date="2018-11" db="EMBL/GenBank/DDBJ databases">
        <title>Sequencing the genomes of 1000 actinobacteria strains.</title>
        <authorList>
            <person name="Klenk H.-P."/>
        </authorList>
    </citation>
    <scope>NUCLEOTIDE SEQUENCE [LARGE SCALE GENOMIC DNA]</scope>
    <source>
        <strain evidence="3 4">DSM 44231</strain>
    </source>
</reference>
<evidence type="ECO:0000313" key="4">
    <source>
        <dbReference type="Proteomes" id="UP000268727"/>
    </source>
</evidence>
<evidence type="ECO:0000256" key="1">
    <source>
        <dbReference type="SAM" id="Coils"/>
    </source>
</evidence>
<keyword evidence="1" id="KW-0175">Coiled coil</keyword>
<protein>
    <recommendedName>
        <fullName evidence="5">PE family protein</fullName>
    </recommendedName>
</protein>